<dbReference type="PANTHER" id="PTHR48154:SF1">
    <property type="entry name" value="PROTEIN, PUTATIVE-RELATED"/>
    <property type="match status" value="1"/>
</dbReference>
<name>A0A072UJV0_MEDTR</name>
<evidence type="ECO:0000313" key="3">
    <source>
        <dbReference type="Proteomes" id="UP000002051"/>
    </source>
</evidence>
<evidence type="ECO:0000313" key="1">
    <source>
        <dbReference type="EMBL" id="KEH29701.1"/>
    </source>
</evidence>
<proteinExistence type="predicted"/>
<dbReference type="EMBL" id="CM001220">
    <property type="protein sequence ID" value="KEH29701.1"/>
    <property type="molecule type" value="Genomic_DNA"/>
</dbReference>
<dbReference type="EnsemblPlants" id="KEH29701">
    <property type="protein sequence ID" value="KEH29701"/>
    <property type="gene ID" value="MTR_4g048680"/>
</dbReference>
<keyword evidence="3" id="KW-1185">Reference proteome</keyword>
<reference evidence="1 3" key="2">
    <citation type="journal article" date="2014" name="BMC Genomics">
        <title>An improved genome release (version Mt4.0) for the model legume Medicago truncatula.</title>
        <authorList>
            <person name="Tang H."/>
            <person name="Krishnakumar V."/>
            <person name="Bidwell S."/>
            <person name="Rosen B."/>
            <person name="Chan A."/>
            <person name="Zhou S."/>
            <person name="Gentzbittel L."/>
            <person name="Childs K.L."/>
            <person name="Yandell M."/>
            <person name="Gundlach H."/>
            <person name="Mayer K.F."/>
            <person name="Schwartz D.C."/>
            <person name="Town C.D."/>
        </authorList>
    </citation>
    <scope>GENOME REANNOTATION</scope>
    <source>
        <strain evidence="1">A17</strain>
        <strain evidence="2 3">cv. Jemalong A17</strain>
    </source>
</reference>
<organism evidence="1 3">
    <name type="scientific">Medicago truncatula</name>
    <name type="common">Barrel medic</name>
    <name type="synonym">Medicago tribuloides</name>
    <dbReference type="NCBI Taxonomy" id="3880"/>
    <lineage>
        <taxon>Eukaryota</taxon>
        <taxon>Viridiplantae</taxon>
        <taxon>Streptophyta</taxon>
        <taxon>Embryophyta</taxon>
        <taxon>Tracheophyta</taxon>
        <taxon>Spermatophyta</taxon>
        <taxon>Magnoliopsida</taxon>
        <taxon>eudicotyledons</taxon>
        <taxon>Gunneridae</taxon>
        <taxon>Pentapetalae</taxon>
        <taxon>rosids</taxon>
        <taxon>fabids</taxon>
        <taxon>Fabales</taxon>
        <taxon>Fabaceae</taxon>
        <taxon>Papilionoideae</taxon>
        <taxon>50 kb inversion clade</taxon>
        <taxon>NPAAA clade</taxon>
        <taxon>Hologalegina</taxon>
        <taxon>IRL clade</taxon>
        <taxon>Trifolieae</taxon>
        <taxon>Medicago</taxon>
    </lineage>
</organism>
<gene>
    <name evidence="1" type="ordered locus">MTR_4g048680</name>
</gene>
<dbReference type="Proteomes" id="UP000002051">
    <property type="component" value="Chromosome 4"/>
</dbReference>
<evidence type="ECO:0000313" key="2">
    <source>
        <dbReference type="EnsemblPlants" id="KEH29701"/>
    </source>
</evidence>
<dbReference type="HOGENOM" id="CLU_1605189_0_0_1"/>
<accession>A0A072UJV0</accession>
<reference evidence="2" key="3">
    <citation type="submission" date="2015-04" db="UniProtKB">
        <authorList>
            <consortium name="EnsemblPlants"/>
        </authorList>
    </citation>
    <scope>IDENTIFICATION</scope>
    <source>
        <strain evidence="2">cv. Jemalong A17</strain>
    </source>
</reference>
<dbReference type="AlphaFoldDB" id="A0A072UJV0"/>
<sequence length="166" mass="19414">MQPLKLKESLAVVENLIMCPLSVHAEELLTTNSCHAQYGYLIKGKPDNLSLFSEFYLNREKQRFAHKSYTQWVIDRAMTFDMPYTLPRTRKIHVKGEYKKKDRDYDTVMGLLEEEVWEGRKIIVKMRKSIEVKDAILDRVPGSKKRRMDLFDGPYSDFVDKFASGA</sequence>
<protein>
    <submittedName>
        <fullName evidence="1 2">Uncharacterized protein</fullName>
    </submittedName>
</protein>
<reference evidence="1 3" key="1">
    <citation type="journal article" date="2011" name="Nature">
        <title>The Medicago genome provides insight into the evolution of rhizobial symbioses.</title>
        <authorList>
            <person name="Young N.D."/>
            <person name="Debelle F."/>
            <person name="Oldroyd G.E."/>
            <person name="Geurts R."/>
            <person name="Cannon S.B."/>
            <person name="Udvardi M.K."/>
            <person name="Benedito V.A."/>
            <person name="Mayer K.F."/>
            <person name="Gouzy J."/>
            <person name="Schoof H."/>
            <person name="Van de Peer Y."/>
            <person name="Proost S."/>
            <person name="Cook D.R."/>
            <person name="Meyers B.C."/>
            <person name="Spannagl M."/>
            <person name="Cheung F."/>
            <person name="De Mita S."/>
            <person name="Krishnakumar V."/>
            <person name="Gundlach H."/>
            <person name="Zhou S."/>
            <person name="Mudge J."/>
            <person name="Bharti A.K."/>
            <person name="Murray J.D."/>
            <person name="Naoumkina M.A."/>
            <person name="Rosen B."/>
            <person name="Silverstein K.A."/>
            <person name="Tang H."/>
            <person name="Rombauts S."/>
            <person name="Zhao P.X."/>
            <person name="Zhou P."/>
            <person name="Barbe V."/>
            <person name="Bardou P."/>
            <person name="Bechner M."/>
            <person name="Bellec A."/>
            <person name="Berger A."/>
            <person name="Berges H."/>
            <person name="Bidwell S."/>
            <person name="Bisseling T."/>
            <person name="Choisne N."/>
            <person name="Couloux A."/>
            <person name="Denny R."/>
            <person name="Deshpande S."/>
            <person name="Dai X."/>
            <person name="Doyle J.J."/>
            <person name="Dudez A.M."/>
            <person name="Farmer A.D."/>
            <person name="Fouteau S."/>
            <person name="Franken C."/>
            <person name="Gibelin C."/>
            <person name="Gish J."/>
            <person name="Goldstein S."/>
            <person name="Gonzalez A.J."/>
            <person name="Green P.J."/>
            <person name="Hallab A."/>
            <person name="Hartog M."/>
            <person name="Hua A."/>
            <person name="Humphray S.J."/>
            <person name="Jeong D.H."/>
            <person name="Jing Y."/>
            <person name="Jocker A."/>
            <person name="Kenton S.M."/>
            <person name="Kim D.J."/>
            <person name="Klee K."/>
            <person name="Lai H."/>
            <person name="Lang C."/>
            <person name="Lin S."/>
            <person name="Macmil S.L."/>
            <person name="Magdelenat G."/>
            <person name="Matthews L."/>
            <person name="McCorrison J."/>
            <person name="Monaghan E.L."/>
            <person name="Mun J.H."/>
            <person name="Najar F.Z."/>
            <person name="Nicholson C."/>
            <person name="Noirot C."/>
            <person name="O'Bleness M."/>
            <person name="Paule C.R."/>
            <person name="Poulain J."/>
            <person name="Prion F."/>
            <person name="Qin B."/>
            <person name="Qu C."/>
            <person name="Retzel E.F."/>
            <person name="Riddle C."/>
            <person name="Sallet E."/>
            <person name="Samain S."/>
            <person name="Samson N."/>
            <person name="Sanders I."/>
            <person name="Saurat O."/>
            <person name="Scarpelli C."/>
            <person name="Schiex T."/>
            <person name="Segurens B."/>
            <person name="Severin A.J."/>
            <person name="Sherrier D.J."/>
            <person name="Shi R."/>
            <person name="Sims S."/>
            <person name="Singer S.R."/>
            <person name="Sinharoy S."/>
            <person name="Sterck L."/>
            <person name="Viollet A."/>
            <person name="Wang B.B."/>
            <person name="Wang K."/>
            <person name="Wang M."/>
            <person name="Wang X."/>
            <person name="Warfsmann J."/>
            <person name="Weissenbach J."/>
            <person name="White D.D."/>
            <person name="White J.D."/>
            <person name="Wiley G.B."/>
            <person name="Wincker P."/>
            <person name="Xing Y."/>
            <person name="Yang L."/>
            <person name="Yao Z."/>
            <person name="Ying F."/>
            <person name="Zhai J."/>
            <person name="Zhou L."/>
            <person name="Zuber A."/>
            <person name="Denarie J."/>
            <person name="Dixon R.A."/>
            <person name="May G.D."/>
            <person name="Schwartz D.C."/>
            <person name="Rogers J."/>
            <person name="Quetier F."/>
            <person name="Town C.D."/>
            <person name="Roe B.A."/>
        </authorList>
    </citation>
    <scope>NUCLEOTIDE SEQUENCE [LARGE SCALE GENOMIC DNA]</scope>
    <source>
        <strain evidence="1">A17</strain>
        <strain evidence="2 3">cv. Jemalong A17</strain>
    </source>
</reference>
<dbReference type="PANTHER" id="PTHR48154">
    <property type="entry name" value="PROTEIN, PUTATIVE-RELATED"/>
    <property type="match status" value="1"/>
</dbReference>